<sequence>MENDKNKLLHDLGAVETEKGNGYRENHIFSDRYNDRKQQLIEETRKRQSEKAHSTEQTPWRSKKWFTAAAVILILLGSGTTVYAGSEILEYFDQRNEMTGTYSLQYKVEEGMTIPLIDFQFKYIPEGFVLTGEGEKNLLKGPNGESISISQGNPVQDSQVPFVSEVQDVSINGKSAKLQIREGMEFDKRLTIISQFDGQIVDVYASRTVSTEEVIKVAEGLSWSEVEGTVLANADSAVSFSETTEDSLDSYPTFKNKDIIEVGDVMNIPTKAYASALSQPSDPVYGAKMIDGSMDLIVNDIVLYDVLPDMDSTYFTQIEEYEAHLNSDGTLLPEQFVEKTWDENKMKTTVTTIPLKFVAVSVTMKNTTDQAIYDVMFDMKLAYNEKALLKYETVRPPVSAGGSYEGRPLYFAGSSNPETKHSYFMDFSSKETKEFLVVFPVDESQLENAWLLVPEIFGTDDSDSNYAMKINGGQQE</sequence>
<keyword evidence="1" id="KW-0812">Transmembrane</keyword>
<evidence type="ECO:0000313" key="2">
    <source>
        <dbReference type="EMBL" id="SYZ78326.1"/>
    </source>
</evidence>
<dbReference type="Proteomes" id="UP000262072">
    <property type="component" value="Unassembled WGS sequence"/>
</dbReference>
<dbReference type="AlphaFoldDB" id="A0A383TEG6"/>
<dbReference type="EMBL" id="UNRR01000017">
    <property type="protein sequence ID" value="SYZ78326.1"/>
    <property type="molecule type" value="Genomic_DNA"/>
</dbReference>
<proteinExistence type="predicted"/>
<gene>
    <name evidence="2" type="ORF">TART1_1110</name>
</gene>
<keyword evidence="1" id="KW-0472">Membrane</keyword>
<feature type="transmembrane region" description="Helical" evidence="1">
    <location>
        <begin position="65"/>
        <end position="85"/>
    </location>
</feature>
<accession>A0A383TEG6</accession>
<evidence type="ECO:0000313" key="3">
    <source>
        <dbReference type="Proteomes" id="UP000262072"/>
    </source>
</evidence>
<reference evidence="3" key="1">
    <citation type="submission" date="2018-05" db="EMBL/GenBank/DDBJ databases">
        <authorList>
            <person name="Strepis N."/>
        </authorList>
    </citation>
    <scope>NUCLEOTIDE SEQUENCE [LARGE SCALE GENOMIC DNA]</scope>
</reference>
<name>A0A383TEG6_9LACT</name>
<organism evidence="2 3">
    <name type="scientific">Trichococcus shcherbakoviae</name>
    <dbReference type="NCBI Taxonomy" id="2094020"/>
    <lineage>
        <taxon>Bacteria</taxon>
        <taxon>Bacillati</taxon>
        <taxon>Bacillota</taxon>
        <taxon>Bacilli</taxon>
        <taxon>Lactobacillales</taxon>
        <taxon>Carnobacteriaceae</taxon>
        <taxon>Trichococcus</taxon>
    </lineage>
</organism>
<keyword evidence="1" id="KW-1133">Transmembrane helix</keyword>
<dbReference type="OrthoDB" id="2015768at2"/>
<evidence type="ECO:0000256" key="1">
    <source>
        <dbReference type="SAM" id="Phobius"/>
    </source>
</evidence>
<dbReference type="RefSeq" id="WP_119092925.1">
    <property type="nucleotide sequence ID" value="NZ_UNRR01000017.1"/>
</dbReference>
<protein>
    <submittedName>
        <fullName evidence="2">Uncharacterized protein</fullName>
    </submittedName>
</protein>